<reference evidence="7 8" key="1">
    <citation type="submission" date="2018-10" db="EMBL/GenBank/DDBJ databases">
        <authorList>
            <person name="Chen W.-M."/>
        </authorList>
    </citation>
    <scope>NUCLEOTIDE SEQUENCE [LARGE SCALE GENOMIC DNA]</scope>
    <source>
        <strain evidence="7 8">THS-13</strain>
    </source>
</reference>
<name>A0A3N0VL21_9GAMM</name>
<evidence type="ECO:0000256" key="1">
    <source>
        <dbReference type="ARBA" id="ARBA00004651"/>
    </source>
</evidence>
<feature type="transmembrane region" description="Helical" evidence="6">
    <location>
        <begin position="20"/>
        <end position="39"/>
    </location>
</feature>
<accession>A0A3N0VL21</accession>
<dbReference type="AlphaFoldDB" id="A0A3N0VL21"/>
<comment type="caution">
    <text evidence="7">The sequence shown here is derived from an EMBL/GenBank/DDBJ whole genome shotgun (WGS) entry which is preliminary data.</text>
</comment>
<evidence type="ECO:0000256" key="5">
    <source>
        <dbReference type="ARBA" id="ARBA00023136"/>
    </source>
</evidence>
<dbReference type="FunCoup" id="A0A3N0VL21">
    <property type="interactions" value="38"/>
</dbReference>
<feature type="transmembrane region" description="Helical" evidence="6">
    <location>
        <begin position="366"/>
        <end position="385"/>
    </location>
</feature>
<feature type="transmembrane region" description="Helical" evidence="6">
    <location>
        <begin position="159"/>
        <end position="178"/>
    </location>
</feature>
<keyword evidence="4 6" id="KW-1133">Transmembrane helix</keyword>
<dbReference type="PANTHER" id="PTHR30250:SF11">
    <property type="entry name" value="O-ANTIGEN TRANSPORTER-RELATED"/>
    <property type="match status" value="1"/>
</dbReference>
<keyword evidence="8" id="KW-1185">Reference proteome</keyword>
<dbReference type="InterPro" id="IPR002797">
    <property type="entry name" value="Polysacc_synth"/>
</dbReference>
<dbReference type="InParanoid" id="A0A3N0VL21"/>
<protein>
    <submittedName>
        <fullName evidence="7">Uncharacterized protein</fullName>
    </submittedName>
</protein>
<feature type="transmembrane region" description="Helical" evidence="6">
    <location>
        <begin position="294"/>
        <end position="319"/>
    </location>
</feature>
<dbReference type="GO" id="GO:0005886">
    <property type="term" value="C:plasma membrane"/>
    <property type="evidence" value="ECO:0007669"/>
    <property type="project" value="UniProtKB-SubCell"/>
</dbReference>
<dbReference type="RefSeq" id="WP_123210256.1">
    <property type="nucleotide sequence ID" value="NZ_RJVO01000001.1"/>
</dbReference>
<proteinExistence type="predicted"/>
<feature type="transmembrane region" description="Helical" evidence="6">
    <location>
        <begin position="95"/>
        <end position="115"/>
    </location>
</feature>
<evidence type="ECO:0000313" key="7">
    <source>
        <dbReference type="EMBL" id="ROH93401.1"/>
    </source>
</evidence>
<dbReference type="Proteomes" id="UP000282106">
    <property type="component" value="Unassembled WGS sequence"/>
</dbReference>
<feature type="transmembrane region" description="Helical" evidence="6">
    <location>
        <begin position="121"/>
        <end position="147"/>
    </location>
</feature>
<evidence type="ECO:0000256" key="4">
    <source>
        <dbReference type="ARBA" id="ARBA00022989"/>
    </source>
</evidence>
<sequence>MTADWAPRRWKPGALARNTALATAWQGVRLALQFAYLILVARVLGVEDYGVFAGSLALAASLSPLVGWGYGMILVQEVSRSPQRFPEFWAKALRAVALSGPITAAFMLALAPLLLPVESHWTVILLIAAAELIAMPLVVAGSQAYLGHERLGWTMFNHVQLNLVRFGAVAMLAALGRGGLLEFAWAYFGATVMAAALSFVQVHQAFGTPEWRQSGLSGRFREGLFFSLSVVANTAHGELDKALLLRLGSAAAAGNYSLANRVVSATAMPLIAYILAAVPRLFREGQQGTSAALALRLLPPILVYGIAVAAGLVACAPLLPWVFGAEYSETLRFVCWLALLPLLVGVSQLGLNVLSASGRQRTRVKLEWIALGANVGLNIVLIPLWGAQGAVLAMLSSQSLLALMPIAAIALLERNAMPFQGTGSG</sequence>
<keyword evidence="3 6" id="KW-0812">Transmembrane</keyword>
<keyword evidence="2" id="KW-1003">Cell membrane</keyword>
<gene>
    <name evidence="7" type="ORF">ED208_02460</name>
</gene>
<comment type="subcellular location">
    <subcellularLocation>
        <location evidence="1">Cell membrane</location>
        <topology evidence="1">Multi-pass membrane protein</topology>
    </subcellularLocation>
</comment>
<feature type="transmembrane region" description="Helical" evidence="6">
    <location>
        <begin position="259"/>
        <end position="282"/>
    </location>
</feature>
<feature type="transmembrane region" description="Helical" evidence="6">
    <location>
        <begin position="331"/>
        <end position="354"/>
    </location>
</feature>
<evidence type="ECO:0000313" key="8">
    <source>
        <dbReference type="Proteomes" id="UP000282106"/>
    </source>
</evidence>
<evidence type="ECO:0000256" key="2">
    <source>
        <dbReference type="ARBA" id="ARBA00022475"/>
    </source>
</evidence>
<feature type="transmembrane region" description="Helical" evidence="6">
    <location>
        <begin position="51"/>
        <end position="75"/>
    </location>
</feature>
<evidence type="ECO:0000256" key="3">
    <source>
        <dbReference type="ARBA" id="ARBA00022692"/>
    </source>
</evidence>
<dbReference type="Pfam" id="PF01943">
    <property type="entry name" value="Polysacc_synt"/>
    <property type="match status" value="1"/>
</dbReference>
<keyword evidence="5 6" id="KW-0472">Membrane</keyword>
<feature type="transmembrane region" description="Helical" evidence="6">
    <location>
        <begin position="391"/>
        <end position="412"/>
    </location>
</feature>
<organism evidence="7 8">
    <name type="scientific">Stagnimonas aquatica</name>
    <dbReference type="NCBI Taxonomy" id="2689987"/>
    <lineage>
        <taxon>Bacteria</taxon>
        <taxon>Pseudomonadati</taxon>
        <taxon>Pseudomonadota</taxon>
        <taxon>Gammaproteobacteria</taxon>
        <taxon>Nevskiales</taxon>
        <taxon>Nevskiaceae</taxon>
        <taxon>Stagnimonas</taxon>
    </lineage>
</organism>
<dbReference type="PANTHER" id="PTHR30250">
    <property type="entry name" value="PST FAMILY PREDICTED COLANIC ACID TRANSPORTER"/>
    <property type="match status" value="1"/>
</dbReference>
<evidence type="ECO:0000256" key="6">
    <source>
        <dbReference type="SAM" id="Phobius"/>
    </source>
</evidence>
<dbReference type="EMBL" id="RJVO01000001">
    <property type="protein sequence ID" value="ROH93401.1"/>
    <property type="molecule type" value="Genomic_DNA"/>
</dbReference>
<dbReference type="InterPro" id="IPR050833">
    <property type="entry name" value="Poly_Biosynth_Transport"/>
</dbReference>